<feature type="transmembrane region" description="Helical" evidence="8">
    <location>
        <begin position="354"/>
        <end position="378"/>
    </location>
</feature>
<keyword evidence="7 8" id="KW-0472">Membrane</keyword>
<reference evidence="10 11" key="1">
    <citation type="journal article" date="2018" name="Sci. Data">
        <title>The draft genome sequence of cork oak.</title>
        <authorList>
            <person name="Ramos A.M."/>
            <person name="Usie A."/>
            <person name="Barbosa P."/>
            <person name="Barros P.M."/>
            <person name="Capote T."/>
            <person name="Chaves I."/>
            <person name="Simoes F."/>
            <person name="Abreu I."/>
            <person name="Carrasquinho I."/>
            <person name="Faro C."/>
            <person name="Guimaraes J.B."/>
            <person name="Mendonca D."/>
            <person name="Nobrega F."/>
            <person name="Rodrigues L."/>
            <person name="Saibo N.J.M."/>
            <person name="Varela M.C."/>
            <person name="Egas C."/>
            <person name="Matos J."/>
            <person name="Miguel C.M."/>
            <person name="Oliveira M.M."/>
            <person name="Ricardo C.P."/>
            <person name="Goncalves S."/>
        </authorList>
    </citation>
    <scope>NUCLEOTIDE SEQUENCE [LARGE SCALE GENOMIC DNA]</scope>
    <source>
        <strain evidence="11">cv. HL8</strain>
    </source>
</reference>
<evidence type="ECO:0000256" key="7">
    <source>
        <dbReference type="ARBA" id="ARBA00023136"/>
    </source>
</evidence>
<organism evidence="10 11">
    <name type="scientific">Quercus suber</name>
    <name type="common">Cork oak</name>
    <dbReference type="NCBI Taxonomy" id="58331"/>
    <lineage>
        <taxon>Eukaryota</taxon>
        <taxon>Viridiplantae</taxon>
        <taxon>Streptophyta</taxon>
        <taxon>Embryophyta</taxon>
        <taxon>Tracheophyta</taxon>
        <taxon>Spermatophyta</taxon>
        <taxon>Magnoliopsida</taxon>
        <taxon>eudicotyledons</taxon>
        <taxon>Gunneridae</taxon>
        <taxon>Pentapetalae</taxon>
        <taxon>rosids</taxon>
        <taxon>fabids</taxon>
        <taxon>Fagales</taxon>
        <taxon>Fagaceae</taxon>
        <taxon>Quercus</taxon>
    </lineage>
</organism>
<keyword evidence="2" id="KW-0813">Transport</keyword>
<dbReference type="Proteomes" id="UP000237347">
    <property type="component" value="Unassembled WGS sequence"/>
</dbReference>
<comment type="subcellular location">
    <subcellularLocation>
        <location evidence="1">Membrane</location>
        <topology evidence="1">Multi-pass membrane protein</topology>
    </subcellularLocation>
</comment>
<dbReference type="InterPro" id="IPR011527">
    <property type="entry name" value="ABC1_TM_dom"/>
</dbReference>
<dbReference type="InterPro" id="IPR044746">
    <property type="entry name" value="ABCC_6TM_D1"/>
</dbReference>
<dbReference type="EMBL" id="PKMF04000765">
    <property type="protein sequence ID" value="KAK7819824.1"/>
    <property type="molecule type" value="Genomic_DNA"/>
</dbReference>
<evidence type="ECO:0000313" key="11">
    <source>
        <dbReference type="Proteomes" id="UP000237347"/>
    </source>
</evidence>
<evidence type="ECO:0000256" key="6">
    <source>
        <dbReference type="ARBA" id="ARBA00022989"/>
    </source>
</evidence>
<protein>
    <submittedName>
        <fullName evidence="10">Abc transporter c family member 10</fullName>
    </submittedName>
</protein>
<keyword evidence="6 8" id="KW-1133">Transmembrane helix</keyword>
<dbReference type="GO" id="GO:0016020">
    <property type="term" value="C:membrane"/>
    <property type="evidence" value="ECO:0007669"/>
    <property type="project" value="UniProtKB-SubCell"/>
</dbReference>
<evidence type="ECO:0000256" key="5">
    <source>
        <dbReference type="ARBA" id="ARBA00022840"/>
    </source>
</evidence>
<dbReference type="GO" id="GO:0005524">
    <property type="term" value="F:ATP binding"/>
    <property type="evidence" value="ECO:0007669"/>
    <property type="project" value="UniProtKB-KW"/>
</dbReference>
<evidence type="ECO:0000256" key="2">
    <source>
        <dbReference type="ARBA" id="ARBA00022448"/>
    </source>
</evidence>
<dbReference type="Pfam" id="PF00664">
    <property type="entry name" value="ABC_membrane"/>
    <property type="match status" value="1"/>
</dbReference>
<dbReference type="PANTHER" id="PTHR24223:SF263">
    <property type="entry name" value="ABC-TYPE XENOBIOTIC TRANSPORTER"/>
    <property type="match status" value="1"/>
</dbReference>
<keyword evidence="3 8" id="KW-0812">Transmembrane</keyword>
<gene>
    <name evidence="10" type="primary">ABCC10_12</name>
    <name evidence="10" type="ORF">CFP56_039558</name>
</gene>
<dbReference type="PROSITE" id="PS50929">
    <property type="entry name" value="ABC_TM1F"/>
    <property type="match status" value="1"/>
</dbReference>
<name>A0AAW0J0K0_QUESU</name>
<dbReference type="PANTHER" id="PTHR24223">
    <property type="entry name" value="ATP-BINDING CASSETTE SUB-FAMILY C"/>
    <property type="match status" value="1"/>
</dbReference>
<evidence type="ECO:0000313" key="10">
    <source>
        <dbReference type="EMBL" id="KAK7819824.1"/>
    </source>
</evidence>
<accession>A0AAW0J0K0</accession>
<dbReference type="InterPro" id="IPR050173">
    <property type="entry name" value="ABC_transporter_C-like"/>
</dbReference>
<dbReference type="FunFam" id="1.20.1560.10:FF:000003">
    <property type="entry name" value="ABC transporter C family member 10"/>
    <property type="match status" value="1"/>
</dbReference>
<evidence type="ECO:0000256" key="1">
    <source>
        <dbReference type="ARBA" id="ARBA00004141"/>
    </source>
</evidence>
<sequence>MNGFWTVFCGNLKCSSDVAKRCSTGPELDLDTYYAPLQGEEANANGENVTPFAKAGFLSTMTFWWLNPLMKHGKEKILEDVDIPQLRQADQAQTCYLMFTEQLSKQRQKAKYESPSMFSAIFSCQKKAILISGFFALIKVLTMSASPLFLKAFIEVAEGKAAFEYEGYALAGGLFLVKCLESFSDRRWFFRSRMIGLQVRSFLSAAIYQKQLRLSNAAKVTHSPGQIMNYVTVDAYRIGEFPYWFHQIWSTNLQLCLALIVIWYSIGLATVATLIVVILTVVASSPLAKLQHKYLAKLMVAQDKRLKAITEALANMKVLKLYAWEKHFKDAIEGLRKEESEQILAVLTQRAAIATFWACYFLGIPLSISNVFMFLATLRNVQESIRMIPDVVAVFIEAKVSLTRIVKFLEAPELENKGTSQKCDGKELGQSIFIMTTEISWETNSANATLRDINLVVKPGEKVASCGVVGSSKSTLLAAILGEVPNIKGILEVSKSIDIH</sequence>
<evidence type="ECO:0000256" key="4">
    <source>
        <dbReference type="ARBA" id="ARBA00022741"/>
    </source>
</evidence>
<keyword evidence="4" id="KW-0547">Nucleotide-binding</keyword>
<dbReference type="CDD" id="cd18579">
    <property type="entry name" value="ABC_6TM_ABCC_D1"/>
    <property type="match status" value="1"/>
</dbReference>
<dbReference type="InterPro" id="IPR036640">
    <property type="entry name" value="ABC1_TM_sf"/>
</dbReference>
<dbReference type="Gene3D" id="1.20.1560.10">
    <property type="entry name" value="ABC transporter type 1, transmembrane domain"/>
    <property type="match status" value="1"/>
</dbReference>
<proteinExistence type="predicted"/>
<feature type="domain" description="ABC transmembrane type-1" evidence="9">
    <location>
        <begin position="130"/>
        <end position="397"/>
    </location>
</feature>
<dbReference type="Gene3D" id="3.40.50.300">
    <property type="entry name" value="P-loop containing nucleotide triphosphate hydrolases"/>
    <property type="match status" value="1"/>
</dbReference>
<keyword evidence="11" id="KW-1185">Reference proteome</keyword>
<evidence type="ECO:0000259" key="9">
    <source>
        <dbReference type="PROSITE" id="PS50929"/>
    </source>
</evidence>
<keyword evidence="5" id="KW-0067">ATP-binding</keyword>
<evidence type="ECO:0000256" key="3">
    <source>
        <dbReference type="ARBA" id="ARBA00022692"/>
    </source>
</evidence>
<dbReference type="AlphaFoldDB" id="A0AAW0J0K0"/>
<dbReference type="InterPro" id="IPR027417">
    <property type="entry name" value="P-loop_NTPase"/>
</dbReference>
<evidence type="ECO:0000256" key="8">
    <source>
        <dbReference type="SAM" id="Phobius"/>
    </source>
</evidence>
<dbReference type="GO" id="GO:0140359">
    <property type="term" value="F:ABC-type transporter activity"/>
    <property type="evidence" value="ECO:0007669"/>
    <property type="project" value="InterPro"/>
</dbReference>
<dbReference type="SUPFAM" id="SSF90123">
    <property type="entry name" value="ABC transporter transmembrane region"/>
    <property type="match status" value="1"/>
</dbReference>
<feature type="transmembrane region" description="Helical" evidence="8">
    <location>
        <begin position="255"/>
        <end position="283"/>
    </location>
</feature>
<comment type="caution">
    <text evidence="10">The sequence shown here is derived from an EMBL/GenBank/DDBJ whole genome shotgun (WGS) entry which is preliminary data.</text>
</comment>
<dbReference type="SUPFAM" id="SSF52540">
    <property type="entry name" value="P-loop containing nucleoside triphosphate hydrolases"/>
    <property type="match status" value="1"/>
</dbReference>